<dbReference type="Gene3D" id="3.30.590.10">
    <property type="entry name" value="Glutamine synthetase/guanido kinase, catalytic domain"/>
    <property type="match status" value="1"/>
</dbReference>
<dbReference type="GO" id="GO:0046314">
    <property type="term" value="P:phosphocreatine biosynthetic process"/>
    <property type="evidence" value="ECO:0007669"/>
    <property type="project" value="InterPro"/>
</dbReference>
<evidence type="ECO:0000256" key="8">
    <source>
        <dbReference type="RuleBase" id="RU000505"/>
    </source>
</evidence>
<dbReference type="GO" id="GO:0004111">
    <property type="term" value="F:creatine kinase activity"/>
    <property type="evidence" value="ECO:0007669"/>
    <property type="project" value="InterPro"/>
</dbReference>
<evidence type="ECO:0000256" key="9">
    <source>
        <dbReference type="SAM" id="MobiDB-lite"/>
    </source>
</evidence>
<dbReference type="SUPFAM" id="SSF48034">
    <property type="entry name" value="Guanido kinase N-terminal domain"/>
    <property type="match status" value="1"/>
</dbReference>
<dbReference type="InterPro" id="IPR036802">
    <property type="entry name" value="ATP-guanido_PTrfase_N_sf"/>
</dbReference>
<feature type="compositionally biased region" description="Basic and acidic residues" evidence="9">
    <location>
        <begin position="436"/>
        <end position="471"/>
    </location>
</feature>
<feature type="domain" description="Phosphagen kinase C-terminal" evidence="11">
    <location>
        <begin position="190"/>
        <end position="427"/>
    </location>
</feature>
<feature type="binding site" evidence="7">
    <location>
        <position position="256"/>
    </location>
    <ligand>
        <name>ATP</name>
        <dbReference type="ChEBI" id="CHEBI:30616"/>
    </ligand>
</feature>
<accession>A0A7S3DD70</accession>
<sequence>MGCGASKTDQPNGGEAPTSPPKKEESKPAPAAAPVEEKKEEAPAAAPVEEKKEEAAAAPAAEEAAPAAAAGESEEGDAFPWAGELNEFPELPEDCHSLLKKCLTKEVFEELKDKKTASGFTLKGCVNSGVQNPDSGVGVYGGDEESYSTFGALFDPLIEAYHGHTKDAQHTRDLDSDKIPDEPLDEKNEFIISTRVRVGRNIKDMPLAPLISKAQRKEVEKRVTESLSTFEGDLAGKYYSLESLSEEERKQLIDDHFLFKEGDRFLAAAGANRDWPSGRGIFHNDNKTFLVWVNEEDQLRIISMEKGGGIKSVFSRLCNAIKEMESKIEFAFNDHLGNISSCPTNLGTAMRASVHIKLPLLASHKEELDAIADKYKVQIRGIHGEHSSTDGGIFDISNRRRLGLSEVECVQSMYEGVQAMIARERELQAEQGGSGEEEKKEEEAAPAEEEKKEEEAAPAEEEKKEEEAASD</sequence>
<evidence type="ECO:0000256" key="5">
    <source>
        <dbReference type="ARBA" id="ARBA00022840"/>
    </source>
</evidence>
<keyword evidence="4 7" id="KW-0418">Kinase</keyword>
<organism evidence="12">
    <name type="scientific">Palpitomonas bilix</name>
    <dbReference type="NCBI Taxonomy" id="652834"/>
    <lineage>
        <taxon>Eukaryota</taxon>
        <taxon>Eukaryota incertae sedis</taxon>
    </lineage>
</organism>
<feature type="binding site" evidence="7">
    <location>
        <begin position="351"/>
        <end position="355"/>
    </location>
    <ligand>
        <name>ATP</name>
        <dbReference type="ChEBI" id="CHEBI:30616"/>
    </ligand>
</feature>
<dbReference type="AlphaFoldDB" id="A0A7S3DD70"/>
<keyword evidence="3 7" id="KW-0547">Nucleotide-binding</keyword>
<feature type="binding site" evidence="7">
    <location>
        <begin position="193"/>
        <end position="197"/>
    </location>
    <ligand>
        <name>ATP</name>
        <dbReference type="ChEBI" id="CHEBI:30616"/>
    </ligand>
</feature>
<dbReference type="PROSITE" id="PS51510">
    <property type="entry name" value="PHOSPHAGEN_KINASE_C"/>
    <property type="match status" value="1"/>
</dbReference>
<dbReference type="PROSITE" id="PS00112">
    <property type="entry name" value="PHOSPHAGEN_KINASE"/>
    <property type="match status" value="1"/>
</dbReference>
<evidence type="ECO:0000256" key="3">
    <source>
        <dbReference type="ARBA" id="ARBA00022741"/>
    </source>
</evidence>
<evidence type="ECO:0000256" key="1">
    <source>
        <dbReference type="ARBA" id="ARBA00006798"/>
    </source>
</evidence>
<dbReference type="InterPro" id="IPR000749">
    <property type="entry name" value="ATP-guanido_PTrfase"/>
</dbReference>
<feature type="binding site" evidence="7">
    <location>
        <position position="300"/>
    </location>
    <ligand>
        <name>ATP</name>
        <dbReference type="ChEBI" id="CHEBI:30616"/>
    </ligand>
</feature>
<dbReference type="Pfam" id="PF00217">
    <property type="entry name" value="ATP-gua_Ptrans"/>
    <property type="match status" value="1"/>
</dbReference>
<evidence type="ECO:0000256" key="4">
    <source>
        <dbReference type="ARBA" id="ARBA00022777"/>
    </source>
</evidence>
<dbReference type="GO" id="GO:0005524">
    <property type="term" value="F:ATP binding"/>
    <property type="evidence" value="ECO:0007669"/>
    <property type="project" value="UniProtKB-UniRule"/>
</dbReference>
<evidence type="ECO:0000256" key="6">
    <source>
        <dbReference type="PROSITE-ProRule" id="PRU00842"/>
    </source>
</evidence>
<dbReference type="EMBL" id="HBIB01024359">
    <property type="protein sequence ID" value="CAE0253760.1"/>
    <property type="molecule type" value="Transcribed_RNA"/>
</dbReference>
<dbReference type="Pfam" id="PF02807">
    <property type="entry name" value="ATP-gua_PtransN"/>
    <property type="match status" value="1"/>
</dbReference>
<dbReference type="PANTHER" id="PTHR11547:SF38">
    <property type="entry name" value="ARGININE KINASE 1-RELATED"/>
    <property type="match status" value="1"/>
</dbReference>
<dbReference type="InterPro" id="IPR022413">
    <property type="entry name" value="ATP-guanido_PTrfase_N"/>
</dbReference>
<keyword evidence="5 7" id="KW-0067">ATP-binding</keyword>
<evidence type="ECO:0008006" key="13">
    <source>
        <dbReference type="Google" id="ProtNLM"/>
    </source>
</evidence>
<comment type="similarity">
    <text evidence="1 6 8">Belongs to the ATP:guanido phosphotransferase family.</text>
</comment>
<feature type="compositionally biased region" description="Basic and acidic residues" evidence="9">
    <location>
        <begin position="35"/>
        <end position="55"/>
    </location>
</feature>
<dbReference type="InterPro" id="IPR022414">
    <property type="entry name" value="ATP-guanido_PTrfase_cat"/>
</dbReference>
<gene>
    <name evidence="12" type="ORF">PBIL07802_LOCUS15995</name>
</gene>
<proteinExistence type="inferred from homology"/>
<dbReference type="Gene3D" id="1.10.135.10">
    <property type="entry name" value="ATP:guanido phosphotransferase, N-terminal domain"/>
    <property type="match status" value="1"/>
</dbReference>
<reference evidence="12" key="1">
    <citation type="submission" date="2021-01" db="EMBL/GenBank/DDBJ databases">
        <authorList>
            <person name="Corre E."/>
            <person name="Pelletier E."/>
            <person name="Niang G."/>
            <person name="Scheremetjew M."/>
            <person name="Finn R."/>
            <person name="Kale V."/>
            <person name="Holt S."/>
            <person name="Cochrane G."/>
            <person name="Meng A."/>
            <person name="Brown T."/>
            <person name="Cohen L."/>
        </authorList>
    </citation>
    <scope>NUCLEOTIDE SEQUENCE</scope>
    <source>
        <strain evidence="12">NIES-2562</strain>
    </source>
</reference>
<dbReference type="SUPFAM" id="SSF55931">
    <property type="entry name" value="Glutamine synthetase/guanido kinase"/>
    <property type="match status" value="1"/>
</dbReference>
<dbReference type="PROSITE" id="PS51509">
    <property type="entry name" value="PHOSPHAGEN_KINASE_N"/>
    <property type="match status" value="1"/>
</dbReference>
<dbReference type="InterPro" id="IPR022415">
    <property type="entry name" value="ATP-guanido_PTrfase_AS"/>
</dbReference>
<feature type="binding site" evidence="7">
    <location>
        <begin position="380"/>
        <end position="385"/>
    </location>
    <ligand>
        <name>ATP</name>
        <dbReference type="ChEBI" id="CHEBI:30616"/>
    </ligand>
</feature>
<dbReference type="CDD" id="cd07931">
    <property type="entry name" value="eukaryotic_phosphagen_kinases"/>
    <property type="match status" value="1"/>
</dbReference>
<feature type="domain" description="Phosphagen kinase N-terminal" evidence="10">
    <location>
        <begin position="80"/>
        <end position="163"/>
    </location>
</feature>
<dbReference type="FunFam" id="1.10.135.10:FF:000003">
    <property type="entry name" value="Three-domain arginine kinase"/>
    <property type="match status" value="1"/>
</dbReference>
<evidence type="ECO:0000313" key="12">
    <source>
        <dbReference type="EMBL" id="CAE0253760.1"/>
    </source>
</evidence>
<evidence type="ECO:0000259" key="11">
    <source>
        <dbReference type="PROSITE" id="PS51510"/>
    </source>
</evidence>
<protein>
    <recommendedName>
        <fullName evidence="13">Arginine kinase</fullName>
    </recommendedName>
</protein>
<dbReference type="InterPro" id="IPR014746">
    <property type="entry name" value="Gln_synth/guanido_kin_cat_dom"/>
</dbReference>
<dbReference type="GO" id="GO:0004054">
    <property type="term" value="F:arginine kinase activity"/>
    <property type="evidence" value="ECO:0007669"/>
    <property type="project" value="UniProtKB-ARBA"/>
</dbReference>
<keyword evidence="2 7" id="KW-0808">Transferase</keyword>
<dbReference type="PANTHER" id="PTHR11547">
    <property type="entry name" value="ARGININE OR CREATINE KINASE"/>
    <property type="match status" value="1"/>
</dbReference>
<evidence type="ECO:0000259" key="10">
    <source>
        <dbReference type="PROSITE" id="PS51509"/>
    </source>
</evidence>
<feature type="region of interest" description="Disordered" evidence="9">
    <location>
        <begin position="425"/>
        <end position="471"/>
    </location>
</feature>
<feature type="region of interest" description="Disordered" evidence="9">
    <location>
        <begin position="1"/>
        <end position="84"/>
    </location>
</feature>
<name>A0A7S3DD70_9EUKA</name>
<feature type="compositionally biased region" description="Low complexity" evidence="9">
    <location>
        <begin position="56"/>
        <end position="71"/>
    </location>
</feature>
<dbReference type="GO" id="GO:0005615">
    <property type="term" value="C:extracellular space"/>
    <property type="evidence" value="ECO:0007669"/>
    <property type="project" value="TreeGrafter"/>
</dbReference>
<evidence type="ECO:0000256" key="7">
    <source>
        <dbReference type="PROSITE-ProRule" id="PRU00843"/>
    </source>
</evidence>
<dbReference type="FunFam" id="3.30.590.10:FF:000006">
    <property type="entry name" value="Arginine kinase 1"/>
    <property type="match status" value="1"/>
</dbReference>
<evidence type="ECO:0000256" key="2">
    <source>
        <dbReference type="ARBA" id="ARBA00022679"/>
    </source>
</evidence>